<dbReference type="InterPro" id="IPR023401">
    <property type="entry name" value="ODC_N"/>
</dbReference>
<protein>
    <submittedName>
        <fullName evidence="1">Ornithine cyclodeaminase</fullName>
    </submittedName>
</protein>
<keyword evidence="2" id="KW-1185">Reference proteome</keyword>
<gene>
    <name evidence="1" type="ORF">Amac_059590</name>
</gene>
<dbReference type="InterPro" id="IPR003462">
    <property type="entry name" value="ODC_Mu_crystall"/>
</dbReference>
<dbReference type="PANTHER" id="PTHR13812:SF19">
    <property type="entry name" value="KETIMINE REDUCTASE MU-CRYSTALLIN"/>
    <property type="match status" value="1"/>
</dbReference>
<comment type="caution">
    <text evidence="1">The sequence shown here is derived from an EMBL/GenBank/DDBJ whole genome shotgun (WGS) entry which is preliminary data.</text>
</comment>
<dbReference type="GO" id="GO:0005737">
    <property type="term" value="C:cytoplasm"/>
    <property type="evidence" value="ECO:0007669"/>
    <property type="project" value="TreeGrafter"/>
</dbReference>
<evidence type="ECO:0000313" key="2">
    <source>
        <dbReference type="Proteomes" id="UP000331127"/>
    </source>
</evidence>
<proteinExistence type="predicted"/>
<dbReference type="Proteomes" id="UP000331127">
    <property type="component" value="Unassembled WGS sequence"/>
</dbReference>
<dbReference type="SUPFAM" id="SSF51735">
    <property type="entry name" value="NAD(P)-binding Rossmann-fold domains"/>
    <property type="match status" value="1"/>
</dbReference>
<dbReference type="EMBL" id="BLAE01000035">
    <property type="protein sequence ID" value="GES12362.1"/>
    <property type="molecule type" value="Genomic_DNA"/>
</dbReference>
<dbReference type="Gene3D" id="3.30.1780.10">
    <property type="entry name" value="ornithine cyclodeaminase, domain 1"/>
    <property type="match status" value="1"/>
</dbReference>
<sequence length="298" mass="31323">MVARLPWPKVIDALEQAVPAAFGAGQFFDRFAIPTIGGELLVMPAAGENAVGVKLVGVGAENGRHGLPRVQALYVLFDARNLSPLAILDGTSLTTLRTAGQSAMIVRRLAPQNARHLIVFGSGPQARAHVEAICSVRPIESVRIVGRRPEPVAVLCAQLSSDRLDVRAGTPDDVPTADVVVCATTSPTPVFDGKSLGEHVCVVAVGSHTPDASELDHTVFSRASLVLVEHRQTALREAGDIIKALAADVLQAGEIRDFGDLAAGQVHPVAGISIYKSVGMSYQDLAVVEEALQTAVSR</sequence>
<dbReference type="AlphaFoldDB" id="A0A5M3WVU9"/>
<reference evidence="1 2" key="1">
    <citation type="submission" date="2019-10" db="EMBL/GenBank/DDBJ databases">
        <title>Whole genome shotgun sequence of Acrocarpospora macrocephala NBRC 16266.</title>
        <authorList>
            <person name="Ichikawa N."/>
            <person name="Kimura A."/>
            <person name="Kitahashi Y."/>
            <person name="Komaki H."/>
            <person name="Oguchi A."/>
        </authorList>
    </citation>
    <scope>NUCLEOTIDE SEQUENCE [LARGE SCALE GENOMIC DNA]</scope>
    <source>
        <strain evidence="1 2">NBRC 16266</strain>
    </source>
</reference>
<organism evidence="1 2">
    <name type="scientific">Acrocarpospora macrocephala</name>
    <dbReference type="NCBI Taxonomy" id="150177"/>
    <lineage>
        <taxon>Bacteria</taxon>
        <taxon>Bacillati</taxon>
        <taxon>Actinomycetota</taxon>
        <taxon>Actinomycetes</taxon>
        <taxon>Streptosporangiales</taxon>
        <taxon>Streptosporangiaceae</taxon>
        <taxon>Acrocarpospora</taxon>
    </lineage>
</organism>
<evidence type="ECO:0000313" key="1">
    <source>
        <dbReference type="EMBL" id="GES12362.1"/>
    </source>
</evidence>
<dbReference type="OrthoDB" id="4311033at2"/>
<dbReference type="Gene3D" id="3.40.50.720">
    <property type="entry name" value="NAD(P)-binding Rossmann-like Domain"/>
    <property type="match status" value="1"/>
</dbReference>
<dbReference type="PIRSF" id="PIRSF001439">
    <property type="entry name" value="CryM"/>
    <property type="match status" value="1"/>
</dbReference>
<name>A0A5M3WVU9_9ACTN</name>
<dbReference type="InterPro" id="IPR036291">
    <property type="entry name" value="NAD(P)-bd_dom_sf"/>
</dbReference>
<dbReference type="Pfam" id="PF02423">
    <property type="entry name" value="OCD_Mu_crystall"/>
    <property type="match status" value="1"/>
</dbReference>
<accession>A0A5M3WVU9</accession>
<dbReference type="PANTHER" id="PTHR13812">
    <property type="entry name" value="KETIMINE REDUCTASE MU-CRYSTALLIN"/>
    <property type="match status" value="1"/>
</dbReference>